<name>A0A0N8H4Z3_9HYPO</name>
<feature type="compositionally biased region" description="Basic residues" evidence="11">
    <location>
        <begin position="9"/>
        <end position="33"/>
    </location>
</feature>
<dbReference type="InterPro" id="IPR044880">
    <property type="entry name" value="NCX_ion-bd_dom_sf"/>
</dbReference>
<feature type="domain" description="Sodium/calcium exchanger membrane region" evidence="12">
    <location>
        <begin position="120"/>
        <end position="279"/>
    </location>
</feature>
<dbReference type="NCBIfam" id="TIGR00378">
    <property type="entry name" value="cax"/>
    <property type="match status" value="1"/>
</dbReference>
<dbReference type="Pfam" id="PF01699">
    <property type="entry name" value="Na_Ca_ex"/>
    <property type="match status" value="2"/>
</dbReference>
<feature type="region of interest" description="Disordered" evidence="11">
    <location>
        <begin position="1"/>
        <end position="76"/>
    </location>
</feature>
<feature type="transmembrane region" description="Helical" evidence="10">
    <location>
        <begin position="416"/>
        <end position="433"/>
    </location>
</feature>
<evidence type="ECO:0000256" key="4">
    <source>
        <dbReference type="ARBA" id="ARBA00022568"/>
    </source>
</evidence>
<keyword evidence="14" id="KW-1185">Reference proteome</keyword>
<organism evidence="13 14">
    <name type="scientific">Neonectria ditissima</name>
    <dbReference type="NCBI Taxonomy" id="78410"/>
    <lineage>
        <taxon>Eukaryota</taxon>
        <taxon>Fungi</taxon>
        <taxon>Dikarya</taxon>
        <taxon>Ascomycota</taxon>
        <taxon>Pezizomycotina</taxon>
        <taxon>Sordariomycetes</taxon>
        <taxon>Hypocreomycetidae</taxon>
        <taxon>Hypocreales</taxon>
        <taxon>Nectriaceae</taxon>
        <taxon>Neonectria</taxon>
    </lineage>
</organism>
<evidence type="ECO:0000256" key="3">
    <source>
        <dbReference type="ARBA" id="ARBA00022448"/>
    </source>
</evidence>
<feature type="compositionally biased region" description="Basic and acidic residues" evidence="11">
    <location>
        <begin position="61"/>
        <end position="74"/>
    </location>
</feature>
<dbReference type="GO" id="GO:0006874">
    <property type="term" value="P:intracellular calcium ion homeostasis"/>
    <property type="evidence" value="ECO:0007669"/>
    <property type="project" value="TreeGrafter"/>
</dbReference>
<dbReference type="Gene3D" id="1.20.1420.30">
    <property type="entry name" value="NCX, central ion-binding region"/>
    <property type="match status" value="1"/>
</dbReference>
<keyword evidence="7 10" id="KW-1133">Transmembrane helix</keyword>
<evidence type="ECO:0000256" key="8">
    <source>
        <dbReference type="ARBA" id="ARBA00023065"/>
    </source>
</evidence>
<evidence type="ECO:0000313" key="13">
    <source>
        <dbReference type="EMBL" id="KPM34732.1"/>
    </source>
</evidence>
<evidence type="ECO:0000256" key="6">
    <source>
        <dbReference type="ARBA" id="ARBA00022837"/>
    </source>
</evidence>
<dbReference type="STRING" id="78410.A0A0N8H4Z3"/>
<evidence type="ECO:0000256" key="2">
    <source>
        <dbReference type="ARBA" id="ARBA00008170"/>
    </source>
</evidence>
<feature type="transmembrane region" description="Helical" evidence="10">
    <location>
        <begin position="259"/>
        <end position="278"/>
    </location>
</feature>
<evidence type="ECO:0000256" key="7">
    <source>
        <dbReference type="ARBA" id="ARBA00022989"/>
    </source>
</evidence>
<keyword evidence="9 10" id="KW-0472">Membrane</keyword>
<comment type="subcellular location">
    <subcellularLocation>
        <location evidence="1">Endomembrane system</location>
        <topology evidence="1">Multi-pass membrane protein</topology>
    </subcellularLocation>
    <subcellularLocation>
        <location evidence="10">Vacuole membrane</location>
    </subcellularLocation>
</comment>
<feature type="transmembrane region" description="Helical" evidence="10">
    <location>
        <begin position="152"/>
        <end position="174"/>
    </location>
</feature>
<keyword evidence="10" id="KW-0926">Vacuole</keyword>
<feature type="transmembrane region" description="Helical" evidence="10">
    <location>
        <begin position="316"/>
        <end position="337"/>
    </location>
</feature>
<accession>A0A0N8H4Z3</accession>
<dbReference type="InterPro" id="IPR004713">
    <property type="entry name" value="CaH_exchang"/>
</dbReference>
<comment type="similarity">
    <text evidence="2 10">Belongs to the Ca(2+):cation antiporter (CaCA) (TC 2.A.19) family.</text>
</comment>
<keyword evidence="4 10" id="KW-0109">Calcium transport</keyword>
<comment type="caution">
    <text evidence="13">The sequence shown here is derived from an EMBL/GenBank/DDBJ whole genome shotgun (WGS) entry which is preliminary data.</text>
</comment>
<evidence type="ECO:0000256" key="11">
    <source>
        <dbReference type="SAM" id="MobiDB-lite"/>
    </source>
</evidence>
<dbReference type="Proteomes" id="UP000050424">
    <property type="component" value="Unassembled WGS sequence"/>
</dbReference>
<gene>
    <name evidence="13" type="ORF">AK830_g11840</name>
</gene>
<feature type="domain" description="Sodium/calcium exchanger membrane region" evidence="12">
    <location>
        <begin position="315"/>
        <end position="458"/>
    </location>
</feature>
<dbReference type="GO" id="GO:0015369">
    <property type="term" value="F:calcium:proton antiporter activity"/>
    <property type="evidence" value="ECO:0007669"/>
    <property type="project" value="UniProtKB-UniRule"/>
</dbReference>
<keyword evidence="8 10" id="KW-0406">Ion transport</keyword>
<evidence type="ECO:0000256" key="1">
    <source>
        <dbReference type="ARBA" id="ARBA00004127"/>
    </source>
</evidence>
<evidence type="ECO:0000259" key="12">
    <source>
        <dbReference type="Pfam" id="PF01699"/>
    </source>
</evidence>
<dbReference type="EMBL" id="LKCW01000305">
    <property type="protein sequence ID" value="KPM34732.1"/>
    <property type="molecule type" value="Genomic_DNA"/>
</dbReference>
<feature type="transmembrane region" description="Helical" evidence="10">
    <location>
        <begin position="217"/>
        <end position="239"/>
    </location>
</feature>
<evidence type="ECO:0000256" key="9">
    <source>
        <dbReference type="ARBA" id="ARBA00023136"/>
    </source>
</evidence>
<keyword evidence="5 10" id="KW-0812">Transmembrane</keyword>
<feature type="transmembrane region" description="Helical" evidence="10">
    <location>
        <begin position="122"/>
        <end position="140"/>
    </location>
</feature>
<dbReference type="InterPro" id="IPR004798">
    <property type="entry name" value="CAX-like"/>
</dbReference>
<dbReference type="OrthoDB" id="1699231at2759"/>
<comment type="function">
    <text evidence="10">Has a role in promoting intracellular calcium ion sequestration via the exchange of calcium ions for hydrogen ions across the vacuolar membrane. Involved also in manganese ion homeostasis via its uptake into the vacuole.</text>
</comment>
<sequence>MAAADHSRSHSRQRTRSQRRSHSGQRPQSRQRRGSNLSRDDRNAPTLPPPNTHFKRGLQAQDKRAPWVRQEGESGRSGFHPVHFTYISFKSTSRASLLCNFLWPVVPAAIAVRYALPDHHTLIFTLAYIAMVPCANMIGFAGQELARKFPHVWGVLTEITCGSVVEIVLFMVLLSRNQFYVIKAAILGSILATMVLCLGACFFVGGLLKDEQTFSDAISEAGSGLLLTAGVVLAVPTIFEHGLNTTNLSTEGLDHKLLQISRVISVLLIIAYAVYAFFQARTHHGIYEAIFAFDEARDDDKHKEEAKPKLTLTESIIALTISIALVTLIAVILVLQIEPVIENGNVSDAFMGLILVPLVEKIAEHLTAIDEAWDNQMNFALSHVLGATLQTALFTGPLSVIVGWGLNKNMDLSFDVFHLVMLILAILTVGRFLQDQKSNYLEGFLLLILYFAIAVAAWYYPDPAHTSEGGSTGEGE</sequence>
<comment type="caution">
    <text evidence="10">Lacks conserved residue(s) required for the propagation of feature annotation.</text>
</comment>
<keyword evidence="6 10" id="KW-0106">Calcium</keyword>
<feature type="transmembrane region" description="Helical" evidence="10">
    <location>
        <begin position="180"/>
        <end position="205"/>
    </location>
</feature>
<evidence type="ECO:0000256" key="5">
    <source>
        <dbReference type="ARBA" id="ARBA00022692"/>
    </source>
</evidence>
<dbReference type="InterPro" id="IPR004837">
    <property type="entry name" value="NaCa_Exmemb"/>
</dbReference>
<reference evidence="13 14" key="1">
    <citation type="submission" date="2015-09" db="EMBL/GenBank/DDBJ databases">
        <title>Draft genome of a European isolate of the apple canker pathogen Neonectria ditissima.</title>
        <authorList>
            <person name="Gomez-Cortecero A."/>
            <person name="Harrison R.J."/>
            <person name="Armitage A.D."/>
        </authorList>
    </citation>
    <scope>NUCLEOTIDE SEQUENCE [LARGE SCALE GENOMIC DNA]</scope>
    <source>
        <strain evidence="13 14">R09/05</strain>
    </source>
</reference>
<keyword evidence="10" id="KW-0050">Antiport</keyword>
<dbReference type="GO" id="GO:0000329">
    <property type="term" value="C:fungal-type vacuole membrane"/>
    <property type="evidence" value="ECO:0007669"/>
    <property type="project" value="TreeGrafter"/>
</dbReference>
<protein>
    <recommendedName>
        <fullName evidence="10">Vacuolar calcium ion transporter</fullName>
    </recommendedName>
</protein>
<keyword evidence="3 10" id="KW-0813">Transport</keyword>
<dbReference type="PANTHER" id="PTHR31503:SF14">
    <property type="entry name" value="VACUOLAR CALCIUM ION TRANSPORTER"/>
    <property type="match status" value="1"/>
</dbReference>
<feature type="transmembrane region" description="Helical" evidence="10">
    <location>
        <begin position="440"/>
        <end position="460"/>
    </location>
</feature>
<evidence type="ECO:0000313" key="14">
    <source>
        <dbReference type="Proteomes" id="UP000050424"/>
    </source>
</evidence>
<dbReference type="PANTHER" id="PTHR31503">
    <property type="entry name" value="VACUOLAR CALCIUM ION TRANSPORTER"/>
    <property type="match status" value="1"/>
</dbReference>
<dbReference type="GO" id="GO:0012505">
    <property type="term" value="C:endomembrane system"/>
    <property type="evidence" value="ECO:0007669"/>
    <property type="project" value="UniProtKB-SubCell"/>
</dbReference>
<dbReference type="AlphaFoldDB" id="A0A0N8H4Z3"/>
<feature type="transmembrane region" description="Helical" evidence="10">
    <location>
        <begin position="379"/>
        <end position="404"/>
    </location>
</feature>
<proteinExistence type="inferred from homology"/>
<evidence type="ECO:0000256" key="10">
    <source>
        <dbReference type="RuleBase" id="RU365028"/>
    </source>
</evidence>